<reference evidence="1" key="1">
    <citation type="submission" date="2021-07" db="EMBL/GenBank/DDBJ databases">
        <title>Isolation, identification and complete genomic analysis of a novel virulent bacteriophage that infects Klebsiella pneumoniae ATCC700603.</title>
        <authorList>
            <person name="Liu L."/>
            <person name="Liu C."/>
            <person name="Jia M."/>
            <person name="Wan L."/>
            <person name="Wu X."/>
        </authorList>
    </citation>
    <scope>NUCLEOTIDE SEQUENCE</scope>
</reference>
<sequence length="104" mass="11941">MKFTRSKWAVISAAGVVRSVNESVKREGIVDRHRQRYWDYLALKAMIGQAIERGVSDPFQMQIWHETTIMLNAKAGKLSTSMRQFGPHLVCYVNECSATFYIVE</sequence>
<accession>A0AC61NMB1</accession>
<keyword evidence="2" id="KW-1185">Reference proteome</keyword>
<evidence type="ECO:0000313" key="1">
    <source>
        <dbReference type="EMBL" id="QYC51464.1"/>
    </source>
</evidence>
<gene>
    <name evidence="1" type="ORF">KpP1_055</name>
</gene>
<dbReference type="EMBL" id="MZ598515">
    <property type="protein sequence ID" value="QYC51464.1"/>
    <property type="molecule type" value="Genomic_DNA"/>
</dbReference>
<protein>
    <submittedName>
        <fullName evidence="1">Uncharacterized protein</fullName>
    </submittedName>
</protein>
<dbReference type="Proteomes" id="UP000826304">
    <property type="component" value="Segment"/>
</dbReference>
<proteinExistence type="predicted"/>
<evidence type="ECO:0000313" key="2">
    <source>
        <dbReference type="Proteomes" id="UP000826304"/>
    </source>
</evidence>
<organism evidence="1 2">
    <name type="scientific">Klebsiella phage P1</name>
    <dbReference type="NCBI Taxonomy" id="2862735"/>
    <lineage>
        <taxon>Viruses</taxon>
        <taxon>Duplodnaviria</taxon>
        <taxon>Heunggongvirae</taxon>
        <taxon>Uroviricota</taxon>
        <taxon>Caudoviricetes</taxon>
        <taxon>Drexlerviridae</taxon>
        <taxon>Webervirus</taxon>
        <taxon>Webervirus P1</taxon>
    </lineage>
</organism>
<name>A0AC61NMB1_9CAUD</name>